<reference evidence="10 11" key="1">
    <citation type="journal article" date="2016" name="Nat. Commun.">
        <title>Thousands of microbial genomes shed light on interconnected biogeochemical processes in an aquifer system.</title>
        <authorList>
            <person name="Anantharaman K."/>
            <person name="Brown C.T."/>
            <person name="Hug L.A."/>
            <person name="Sharon I."/>
            <person name="Castelle C.J."/>
            <person name="Probst A.J."/>
            <person name="Thomas B.C."/>
            <person name="Singh A."/>
            <person name="Wilkins M.J."/>
            <person name="Karaoz U."/>
            <person name="Brodie E.L."/>
            <person name="Williams K.H."/>
            <person name="Hubbard S.S."/>
            <person name="Banfield J.F."/>
        </authorList>
    </citation>
    <scope>NUCLEOTIDE SEQUENCE [LARGE SCALE GENOMIC DNA]</scope>
</reference>
<evidence type="ECO:0000256" key="8">
    <source>
        <dbReference type="RuleBase" id="RU000336"/>
    </source>
</evidence>
<dbReference type="Pfam" id="PF00152">
    <property type="entry name" value="tRNA-synt_2"/>
    <property type="match status" value="1"/>
</dbReference>
<dbReference type="NCBIfam" id="TIGR00499">
    <property type="entry name" value="lysS_bact"/>
    <property type="match status" value="1"/>
</dbReference>
<evidence type="ECO:0000256" key="7">
    <source>
        <dbReference type="HAMAP-Rule" id="MF_00252"/>
    </source>
</evidence>
<dbReference type="PRINTS" id="PR00982">
    <property type="entry name" value="TRNASYNTHLYS"/>
</dbReference>
<dbReference type="InterPro" id="IPR044136">
    <property type="entry name" value="Lys-tRNA-ligase_II_N"/>
</dbReference>
<dbReference type="SUPFAM" id="SSF50249">
    <property type="entry name" value="Nucleic acid-binding proteins"/>
    <property type="match status" value="1"/>
</dbReference>
<keyword evidence="4 7" id="KW-0067">ATP-binding</keyword>
<dbReference type="Gene3D" id="3.30.930.10">
    <property type="entry name" value="Bira Bifunctional Protein, Domain 2"/>
    <property type="match status" value="1"/>
</dbReference>
<keyword evidence="7" id="KW-0648">Protein biosynthesis</keyword>
<dbReference type="InterPro" id="IPR006195">
    <property type="entry name" value="aa-tRNA-synth_II"/>
</dbReference>
<dbReference type="InterPro" id="IPR002313">
    <property type="entry name" value="Lys-tRNA-ligase_II"/>
</dbReference>
<sequence>MVQLNDIIAERRRKRDALKSLGVNPYPAGIKRSHEIKKAIADFDALSKKKTKIRLAGRVLLLRPYGAITFMKIADGSDEIQLLVRRASLDKNQTKFMSYVDLGDFVAVRGILALSKSGEKTLEVENIEIITKALRSLPDKWHGLTDVEERFRRRYLDLLMSQGNKNRFILRAKISNIIREQFIKDGFLEVETPTLQSVPAGAAARPFKTHLAALDIPLYLRIAPELYLKELLVGGFDKVFEMGRMFRNEGMDATHNPEFTALEGYWAYQDAQGLMDYLEKFIIKVLDKSGVGRKMIFRDHKIEWNLSIPKKSFNEIVKTYAKIDLAKSNIEEIADVLIKSGHDIPKIKTESEFCEAVFKKMCLPHLIQPIFVTEHPLALSPLAKKKAGSDVADRFQLVVGGFELINGYSELNDPDEQRERFEKSEADIGKGAQEAQLGDEDFVEALEYGMPPAAGFGIGMDRLVMLLTDSANIREVILFPTMRPKKNGE</sequence>
<dbReference type="NCBIfam" id="NF001756">
    <property type="entry name" value="PRK00484.1"/>
    <property type="match status" value="1"/>
</dbReference>
<keyword evidence="7" id="KW-0963">Cytoplasm</keyword>
<dbReference type="GO" id="GO:0000049">
    <property type="term" value="F:tRNA binding"/>
    <property type="evidence" value="ECO:0007669"/>
    <property type="project" value="TreeGrafter"/>
</dbReference>
<dbReference type="GO" id="GO:0004824">
    <property type="term" value="F:lysine-tRNA ligase activity"/>
    <property type="evidence" value="ECO:0007669"/>
    <property type="project" value="UniProtKB-UniRule"/>
</dbReference>
<comment type="catalytic activity">
    <reaction evidence="6 7 8">
        <text>tRNA(Lys) + L-lysine + ATP = L-lysyl-tRNA(Lys) + AMP + diphosphate</text>
        <dbReference type="Rhea" id="RHEA:20792"/>
        <dbReference type="Rhea" id="RHEA-COMP:9696"/>
        <dbReference type="Rhea" id="RHEA-COMP:9697"/>
        <dbReference type="ChEBI" id="CHEBI:30616"/>
        <dbReference type="ChEBI" id="CHEBI:32551"/>
        <dbReference type="ChEBI" id="CHEBI:33019"/>
        <dbReference type="ChEBI" id="CHEBI:78442"/>
        <dbReference type="ChEBI" id="CHEBI:78529"/>
        <dbReference type="ChEBI" id="CHEBI:456215"/>
        <dbReference type="EC" id="6.1.1.6"/>
    </reaction>
</comment>
<dbReference type="PROSITE" id="PS50862">
    <property type="entry name" value="AA_TRNA_LIGASE_II"/>
    <property type="match status" value="1"/>
</dbReference>
<dbReference type="PANTHER" id="PTHR42918">
    <property type="entry name" value="LYSYL-TRNA SYNTHETASE"/>
    <property type="match status" value="1"/>
</dbReference>
<protein>
    <recommendedName>
        <fullName evidence="7">Lysine--tRNA ligase</fullName>
        <ecNumber evidence="7">6.1.1.6</ecNumber>
    </recommendedName>
    <alternativeName>
        <fullName evidence="7">Lysyl-tRNA synthetase</fullName>
        <shortName evidence="7">LysRS</shortName>
    </alternativeName>
</protein>
<dbReference type="CDD" id="cd04322">
    <property type="entry name" value="LysRS_N"/>
    <property type="match status" value="1"/>
</dbReference>
<evidence type="ECO:0000259" key="9">
    <source>
        <dbReference type="PROSITE" id="PS50862"/>
    </source>
</evidence>
<dbReference type="EMBL" id="MHSR01000008">
    <property type="protein sequence ID" value="OHA47075.1"/>
    <property type="molecule type" value="Genomic_DNA"/>
</dbReference>
<evidence type="ECO:0000256" key="5">
    <source>
        <dbReference type="ARBA" id="ARBA00023146"/>
    </source>
</evidence>
<keyword evidence="7 8" id="KW-0460">Magnesium</keyword>
<keyword evidence="1 7" id="KW-0436">Ligase</keyword>
<organism evidence="10 11">
    <name type="scientific">Candidatus Terrybacteria bacterium RIFCSPHIGHO2_01_FULL_43_35</name>
    <dbReference type="NCBI Taxonomy" id="1802361"/>
    <lineage>
        <taxon>Bacteria</taxon>
        <taxon>Candidatus Terryibacteriota</taxon>
    </lineage>
</organism>
<dbReference type="EC" id="6.1.1.6" evidence="7"/>
<keyword evidence="5 7" id="KW-0030">Aminoacyl-tRNA synthetase</keyword>
<dbReference type="Proteomes" id="UP000178869">
    <property type="component" value="Unassembled WGS sequence"/>
</dbReference>
<comment type="similarity">
    <text evidence="7">Belongs to the class-II aminoacyl-tRNA synthetase family.</text>
</comment>
<dbReference type="AlphaFoldDB" id="A0A1G2PFF8"/>
<feature type="binding site" evidence="7">
    <location>
        <position position="403"/>
    </location>
    <ligand>
        <name>Mg(2+)</name>
        <dbReference type="ChEBI" id="CHEBI:18420"/>
        <label>2</label>
    </ligand>
</feature>
<dbReference type="InterPro" id="IPR004364">
    <property type="entry name" value="Aa-tRNA-synt_II"/>
</dbReference>
<dbReference type="Gene3D" id="2.40.50.140">
    <property type="entry name" value="Nucleic acid-binding proteins"/>
    <property type="match status" value="1"/>
</dbReference>
<evidence type="ECO:0000256" key="1">
    <source>
        <dbReference type="ARBA" id="ARBA00022598"/>
    </source>
</evidence>
<dbReference type="InterPro" id="IPR012340">
    <property type="entry name" value="NA-bd_OB-fold"/>
</dbReference>
<dbReference type="InterPro" id="IPR018149">
    <property type="entry name" value="Lys-tRNA-synth_II_C"/>
</dbReference>
<dbReference type="InterPro" id="IPR004365">
    <property type="entry name" value="NA-bd_OB_tRNA"/>
</dbReference>
<dbReference type="GO" id="GO:0006430">
    <property type="term" value="P:lysyl-tRNA aminoacylation"/>
    <property type="evidence" value="ECO:0007669"/>
    <property type="project" value="UniProtKB-UniRule"/>
</dbReference>
<accession>A0A1G2PFF8</accession>
<comment type="caution">
    <text evidence="7">Lacks conserved residue(s) required for the propagation of feature annotation.</text>
</comment>
<dbReference type="PANTHER" id="PTHR42918:SF15">
    <property type="entry name" value="LYSINE--TRNA LIGASE, CHLOROPLASTIC_MITOCHONDRIAL"/>
    <property type="match status" value="1"/>
</dbReference>
<keyword evidence="2 7" id="KW-0479">Metal-binding</keyword>
<feature type="binding site" evidence="7">
    <location>
        <position position="403"/>
    </location>
    <ligand>
        <name>Mg(2+)</name>
        <dbReference type="ChEBI" id="CHEBI:18420"/>
        <label>1</label>
    </ligand>
</feature>
<dbReference type="InterPro" id="IPR018247">
    <property type="entry name" value="EF_Hand_1_Ca_BS"/>
</dbReference>
<dbReference type="Pfam" id="PF01336">
    <property type="entry name" value="tRNA_anti-codon"/>
    <property type="match status" value="1"/>
</dbReference>
<dbReference type="GO" id="GO:0000287">
    <property type="term" value="F:magnesium ion binding"/>
    <property type="evidence" value="ECO:0007669"/>
    <property type="project" value="UniProtKB-UniRule"/>
</dbReference>
<dbReference type="PROSITE" id="PS00018">
    <property type="entry name" value="EF_HAND_1"/>
    <property type="match status" value="1"/>
</dbReference>
<evidence type="ECO:0000256" key="4">
    <source>
        <dbReference type="ARBA" id="ARBA00022840"/>
    </source>
</evidence>
<proteinExistence type="inferred from homology"/>
<comment type="caution">
    <text evidence="10">The sequence shown here is derived from an EMBL/GenBank/DDBJ whole genome shotgun (WGS) entry which is preliminary data.</text>
</comment>
<comment type="cofactor">
    <cofactor evidence="7 8">
        <name>Mg(2+)</name>
        <dbReference type="ChEBI" id="CHEBI:18420"/>
    </cofactor>
    <text evidence="7 8">Binds 3 Mg(2+) ions per subunit.</text>
</comment>
<comment type="subunit">
    <text evidence="7">Homodimer.</text>
</comment>
<evidence type="ECO:0000313" key="11">
    <source>
        <dbReference type="Proteomes" id="UP000178869"/>
    </source>
</evidence>
<feature type="domain" description="Aminoacyl-transfer RNA synthetases class-II family profile" evidence="9">
    <location>
        <begin position="168"/>
        <end position="484"/>
    </location>
</feature>
<dbReference type="InterPro" id="IPR045864">
    <property type="entry name" value="aa-tRNA-synth_II/BPL/LPL"/>
</dbReference>
<dbReference type="GO" id="GO:0005829">
    <property type="term" value="C:cytosol"/>
    <property type="evidence" value="ECO:0007669"/>
    <property type="project" value="TreeGrafter"/>
</dbReference>
<dbReference type="HAMAP" id="MF_00252">
    <property type="entry name" value="Lys_tRNA_synth_class2"/>
    <property type="match status" value="1"/>
</dbReference>
<comment type="subcellular location">
    <subcellularLocation>
        <location evidence="7">Cytoplasm</location>
    </subcellularLocation>
</comment>
<evidence type="ECO:0000256" key="6">
    <source>
        <dbReference type="ARBA" id="ARBA00048573"/>
    </source>
</evidence>
<dbReference type="GO" id="GO:0005524">
    <property type="term" value="F:ATP binding"/>
    <property type="evidence" value="ECO:0007669"/>
    <property type="project" value="UniProtKB-UniRule"/>
</dbReference>
<evidence type="ECO:0000256" key="2">
    <source>
        <dbReference type="ARBA" id="ARBA00022723"/>
    </source>
</evidence>
<evidence type="ECO:0000256" key="3">
    <source>
        <dbReference type="ARBA" id="ARBA00022741"/>
    </source>
</evidence>
<name>A0A1G2PFF8_9BACT</name>
<evidence type="ECO:0000313" key="10">
    <source>
        <dbReference type="EMBL" id="OHA47075.1"/>
    </source>
</evidence>
<gene>
    <name evidence="7" type="primary">lysS</name>
    <name evidence="10" type="ORF">A2828_03850</name>
</gene>
<dbReference type="SUPFAM" id="SSF55681">
    <property type="entry name" value="Class II aaRS and biotin synthetases"/>
    <property type="match status" value="1"/>
</dbReference>
<keyword evidence="3 7" id="KW-0547">Nucleotide-binding</keyword>